<organism evidence="12 13">
    <name type="scientific">Lactococcus allomyrinae</name>
    <dbReference type="NCBI Taxonomy" id="2419773"/>
    <lineage>
        <taxon>Bacteria</taxon>
        <taxon>Bacillati</taxon>
        <taxon>Bacillota</taxon>
        <taxon>Bacilli</taxon>
        <taxon>Lactobacillales</taxon>
        <taxon>Streptococcaceae</taxon>
        <taxon>Lactococcus</taxon>
    </lineage>
</organism>
<proteinExistence type="inferred from homology"/>
<dbReference type="PIRSF" id="PIRSF000460">
    <property type="entry name" value="Pprylas_GlgP"/>
    <property type="match status" value="1"/>
</dbReference>
<dbReference type="GO" id="GO:0005980">
    <property type="term" value="P:glycogen catabolic process"/>
    <property type="evidence" value="ECO:0007669"/>
    <property type="project" value="TreeGrafter"/>
</dbReference>
<keyword evidence="8 11" id="KW-0119">Carbohydrate metabolism</keyword>
<dbReference type="Proteomes" id="UP000269374">
    <property type="component" value="Chromosome"/>
</dbReference>
<name>A0A387B7T8_9LACT</name>
<keyword evidence="4" id="KW-0021">Allosteric enzyme</keyword>
<dbReference type="AlphaFoldDB" id="A0A387B7T8"/>
<gene>
    <name evidence="12" type="ORF">D7I46_00750</name>
</gene>
<dbReference type="Pfam" id="PF00343">
    <property type="entry name" value="Phosphorylase"/>
    <property type="match status" value="1"/>
</dbReference>
<evidence type="ECO:0000313" key="13">
    <source>
        <dbReference type="Proteomes" id="UP000269374"/>
    </source>
</evidence>
<dbReference type="RefSeq" id="WP_120771131.1">
    <property type="nucleotide sequence ID" value="NZ_CP032627.1"/>
</dbReference>
<dbReference type="PANTHER" id="PTHR11468">
    <property type="entry name" value="GLYCOGEN PHOSPHORYLASE"/>
    <property type="match status" value="1"/>
</dbReference>
<evidence type="ECO:0000256" key="5">
    <source>
        <dbReference type="ARBA" id="ARBA00022676"/>
    </source>
</evidence>
<sequence>MKLSKKQFKQDFEERLTSKFATDITKAGSQEKYAALASVVKHYYTKIWADDNDYKDETGKKQAYYFSIEFLPGKMLKSNLLNLGILNTVKEALAELGINLDEVAESEPDMAIGNGGLGRLASCFMDSLASTGLPANGNGIRYRYGLFKQKIIDGYQVELPDSWLNNGNPWEVRRADKAVEVRFGGEVWLEDDGKGNLLPHYKNQERVLAVPYDTPMVGFENTTVNNMCLWRSEVPQDLDPKFQNLEYMRQTSMLSAELYPDDSNYDGRLLRLKQEYFFVSAGLQRIMRHYKSTHKKDVRNIADYIAVHINDTHPALCVPEFMRILVDEYGVGWNRAWDTTVKVMSYTNHTILSEALEKWPEDMVKHLLPRIYQIIVEIDRRRTAELLPKIGATLVHNTRIIRDGQIHMAHLSIIGSHSTNGVAKLHSDLLKDVELHDFYEIYPERFNNKTNGIADRRWIQISNERLSGVLDETIGTSWRHDLNDLVKLEVYKDDESVLECLQAAKYDDKLRLAALIKERNGIVVNPEAIFDVQVKRLHAYKRQLLNVLHILKLYFELKDEPELDVVPRVFIFGAKAAPGYHYAKSIIKAINEIANMINNDKTIADKIKVVFMENYNVSLAELIIPAANVGEQISLASKEASGTSNMKFMLNGALTMGTLDGANIEIFEAAGEGNNFVFGLTKDEVYEYYRNGNYNARDIYEQNPIVHRILDSFIDGTIPNISMEGPEIFDSLTTYNDEYFVLRDFNDYVRAQKELETLYRDKKAWTQASLMNIANVGRFSSDRTVKEYADDIWHIKAKK</sequence>
<dbReference type="CDD" id="cd04300">
    <property type="entry name" value="GT35_Glycogen_Phosphorylase"/>
    <property type="match status" value="1"/>
</dbReference>
<dbReference type="Gene3D" id="3.40.50.2000">
    <property type="entry name" value="Glycogen Phosphorylase B"/>
    <property type="match status" value="2"/>
</dbReference>
<comment type="cofactor">
    <cofactor evidence="2 11">
        <name>pyridoxal 5'-phosphate</name>
        <dbReference type="ChEBI" id="CHEBI:597326"/>
    </cofactor>
</comment>
<dbReference type="SUPFAM" id="SSF53756">
    <property type="entry name" value="UDP-Glycosyltransferase/glycogen phosphorylase"/>
    <property type="match status" value="1"/>
</dbReference>
<protein>
    <recommendedName>
        <fullName evidence="11">Alpha-1,4 glucan phosphorylase</fullName>
        <ecNumber evidence="11">2.4.1.1</ecNumber>
    </recommendedName>
</protein>
<dbReference type="GO" id="GO:0005737">
    <property type="term" value="C:cytoplasm"/>
    <property type="evidence" value="ECO:0007669"/>
    <property type="project" value="TreeGrafter"/>
</dbReference>
<comment type="function">
    <text evidence="11">Allosteric enzyme that catalyzes the rate-limiting step in glycogen catabolism, the phosphorolytic cleavage of glycogen to produce glucose-1-phosphate, and plays a central role in maintaining cellular and organismal glucose homeostasis.</text>
</comment>
<evidence type="ECO:0000256" key="4">
    <source>
        <dbReference type="ARBA" id="ARBA00022533"/>
    </source>
</evidence>
<keyword evidence="6 11" id="KW-0808">Transferase</keyword>
<evidence type="ECO:0000313" key="12">
    <source>
        <dbReference type="EMBL" id="AYF99742.1"/>
    </source>
</evidence>
<dbReference type="KEGG" id="lact:D7I46_00750"/>
<keyword evidence="7 10" id="KW-0663">Pyridoxal phosphate</keyword>
<dbReference type="OrthoDB" id="9760804at2"/>
<dbReference type="EMBL" id="CP032627">
    <property type="protein sequence ID" value="AYF99742.1"/>
    <property type="molecule type" value="Genomic_DNA"/>
</dbReference>
<evidence type="ECO:0000256" key="9">
    <source>
        <dbReference type="ARBA" id="ARBA00025174"/>
    </source>
</evidence>
<comment type="catalytic activity">
    <reaction evidence="1 11">
        <text>[(1-&gt;4)-alpha-D-glucosyl](n) + phosphate = [(1-&gt;4)-alpha-D-glucosyl](n-1) + alpha-D-glucose 1-phosphate</text>
        <dbReference type="Rhea" id="RHEA:41732"/>
        <dbReference type="Rhea" id="RHEA-COMP:9584"/>
        <dbReference type="Rhea" id="RHEA-COMP:9586"/>
        <dbReference type="ChEBI" id="CHEBI:15444"/>
        <dbReference type="ChEBI" id="CHEBI:43474"/>
        <dbReference type="ChEBI" id="CHEBI:58601"/>
        <dbReference type="EC" id="2.4.1.1"/>
    </reaction>
</comment>
<accession>A0A387B7T8</accession>
<comment type="similarity">
    <text evidence="3 11">Belongs to the glycogen phosphorylase family.</text>
</comment>
<keyword evidence="5 11" id="KW-0328">Glycosyltransferase</keyword>
<keyword evidence="13" id="KW-1185">Reference proteome</keyword>
<reference evidence="12 13" key="1">
    <citation type="submission" date="2018-09" db="EMBL/GenBank/DDBJ databases">
        <title>Genome sequencing of strain 1JSPR-7.</title>
        <authorList>
            <person name="Heo J."/>
            <person name="Kim S.-J."/>
            <person name="Kwon S.-W."/>
        </authorList>
    </citation>
    <scope>NUCLEOTIDE SEQUENCE [LARGE SCALE GENOMIC DNA]</scope>
    <source>
        <strain evidence="12 13">1JSPR-7</strain>
    </source>
</reference>
<evidence type="ECO:0000256" key="8">
    <source>
        <dbReference type="ARBA" id="ARBA00023277"/>
    </source>
</evidence>
<dbReference type="NCBIfam" id="TIGR02093">
    <property type="entry name" value="P_ylase"/>
    <property type="match status" value="1"/>
</dbReference>
<dbReference type="GO" id="GO:0008184">
    <property type="term" value="F:glycogen phosphorylase activity"/>
    <property type="evidence" value="ECO:0007669"/>
    <property type="project" value="InterPro"/>
</dbReference>
<evidence type="ECO:0000256" key="2">
    <source>
        <dbReference type="ARBA" id="ARBA00001933"/>
    </source>
</evidence>
<evidence type="ECO:0000256" key="3">
    <source>
        <dbReference type="ARBA" id="ARBA00006047"/>
    </source>
</evidence>
<dbReference type="EC" id="2.4.1.1" evidence="11"/>
<feature type="modified residue" description="N6-(pyridoxal phosphate)lysine" evidence="10">
    <location>
        <position position="647"/>
    </location>
</feature>
<dbReference type="FunFam" id="3.40.50.2000:FF:000003">
    <property type="entry name" value="Alpha-1,4 glucan phosphorylase"/>
    <property type="match status" value="1"/>
</dbReference>
<evidence type="ECO:0000256" key="10">
    <source>
        <dbReference type="PIRSR" id="PIRSR000460-1"/>
    </source>
</evidence>
<dbReference type="PROSITE" id="PS00102">
    <property type="entry name" value="PHOSPHORYLASE"/>
    <property type="match status" value="1"/>
</dbReference>
<dbReference type="GO" id="GO:0030170">
    <property type="term" value="F:pyridoxal phosphate binding"/>
    <property type="evidence" value="ECO:0007669"/>
    <property type="project" value="InterPro"/>
</dbReference>
<evidence type="ECO:0000256" key="6">
    <source>
        <dbReference type="ARBA" id="ARBA00022679"/>
    </source>
</evidence>
<dbReference type="InterPro" id="IPR000811">
    <property type="entry name" value="Glyco_trans_35"/>
</dbReference>
<dbReference type="InterPro" id="IPR035090">
    <property type="entry name" value="Pyridoxal_P_attach_site"/>
</dbReference>
<evidence type="ECO:0000256" key="1">
    <source>
        <dbReference type="ARBA" id="ARBA00001275"/>
    </source>
</evidence>
<dbReference type="InterPro" id="IPR011833">
    <property type="entry name" value="Glycg_phsphrylas"/>
</dbReference>
<comment type="function">
    <text evidence="9">Phosphorylase is an important allosteric enzyme in carbohydrate metabolism. Enzymes from different sources differ in their regulatory mechanisms and in their natural substrates. However, all known phosphorylases share catalytic and structural properties.</text>
</comment>
<dbReference type="PANTHER" id="PTHR11468:SF3">
    <property type="entry name" value="GLYCOGEN PHOSPHORYLASE, LIVER FORM"/>
    <property type="match status" value="1"/>
</dbReference>
<evidence type="ECO:0000256" key="7">
    <source>
        <dbReference type="ARBA" id="ARBA00022898"/>
    </source>
</evidence>
<evidence type="ECO:0000256" key="11">
    <source>
        <dbReference type="RuleBase" id="RU000587"/>
    </source>
</evidence>